<dbReference type="AlphaFoldDB" id="A0A2T0YZG9"/>
<keyword evidence="2" id="KW-0472">Membrane</keyword>
<evidence type="ECO:0000256" key="2">
    <source>
        <dbReference type="SAM" id="Phobius"/>
    </source>
</evidence>
<feature type="chain" id="PRO_5015519576" description="YncI copper-binding domain-containing protein" evidence="3">
    <location>
        <begin position="30"/>
        <end position="224"/>
    </location>
</feature>
<gene>
    <name evidence="5" type="ORF">CLV47_1336</name>
</gene>
<keyword evidence="2" id="KW-0812">Transmembrane</keyword>
<keyword evidence="2" id="KW-1133">Transmembrane helix</keyword>
<dbReference type="Gene3D" id="2.60.40.2230">
    <property type="entry name" value="Uncharacterised protein YcnI-like PF07987, DUF1775"/>
    <property type="match status" value="1"/>
</dbReference>
<feature type="signal peptide" evidence="3">
    <location>
        <begin position="1"/>
        <end position="29"/>
    </location>
</feature>
<evidence type="ECO:0000313" key="6">
    <source>
        <dbReference type="Proteomes" id="UP000237752"/>
    </source>
</evidence>
<sequence>MRKKFSLRALTVLLATAAAVMAGAGAAFAHVTVSSPNAAKGGYATVAVKVPTESDTASTVGIKLQLPTDAPFKSVTIQPKAGWTYSVDKSGDTVSAITWTATGDGIKPGEFDTFNISVGPLPTDKDSVTFKAIQTYSDGTTVNWVEEASGSTEPEHPAPALTLSSAPATSAHGASASSAPATSASADSVDGLGVTGVILGGVGLLAGVAALVLVLTSRKRTAER</sequence>
<reference evidence="5 6" key="1">
    <citation type="submission" date="2018-03" db="EMBL/GenBank/DDBJ databases">
        <title>Genomic Encyclopedia of Archaeal and Bacterial Type Strains, Phase II (KMG-II): from individual species to whole genera.</title>
        <authorList>
            <person name="Goeker M."/>
        </authorList>
    </citation>
    <scope>NUCLEOTIDE SEQUENCE [LARGE SCALE GENOMIC DNA]</scope>
    <source>
        <strain evidence="5 6">DSM 100065</strain>
    </source>
</reference>
<feature type="compositionally biased region" description="Low complexity" evidence="1">
    <location>
        <begin position="158"/>
        <end position="185"/>
    </location>
</feature>
<dbReference type="OrthoDB" id="9810871at2"/>
<dbReference type="CDD" id="cd08545">
    <property type="entry name" value="YcnI_like"/>
    <property type="match status" value="1"/>
</dbReference>
<feature type="region of interest" description="Disordered" evidence="1">
    <location>
        <begin position="147"/>
        <end position="185"/>
    </location>
</feature>
<keyword evidence="3" id="KW-0732">Signal</keyword>
<dbReference type="Proteomes" id="UP000237752">
    <property type="component" value="Unassembled WGS sequence"/>
</dbReference>
<evidence type="ECO:0000313" key="5">
    <source>
        <dbReference type="EMBL" id="PRZ29497.1"/>
    </source>
</evidence>
<dbReference type="Pfam" id="PF07987">
    <property type="entry name" value="DUF1775"/>
    <property type="match status" value="1"/>
</dbReference>
<organism evidence="5 6">
    <name type="scientific">Antricoccus suffuscus</name>
    <dbReference type="NCBI Taxonomy" id="1629062"/>
    <lineage>
        <taxon>Bacteria</taxon>
        <taxon>Bacillati</taxon>
        <taxon>Actinomycetota</taxon>
        <taxon>Actinomycetes</taxon>
        <taxon>Geodermatophilales</taxon>
        <taxon>Antricoccaceae</taxon>
        <taxon>Antricoccus</taxon>
    </lineage>
</organism>
<evidence type="ECO:0000256" key="1">
    <source>
        <dbReference type="SAM" id="MobiDB-lite"/>
    </source>
</evidence>
<evidence type="ECO:0000256" key="3">
    <source>
        <dbReference type="SAM" id="SignalP"/>
    </source>
</evidence>
<proteinExistence type="predicted"/>
<dbReference type="RefSeq" id="WP_106351153.1">
    <property type="nucleotide sequence ID" value="NZ_PVUE01000033.1"/>
</dbReference>
<dbReference type="InterPro" id="IPR012533">
    <property type="entry name" value="YcnI-copper_dom"/>
</dbReference>
<keyword evidence="6" id="KW-1185">Reference proteome</keyword>
<comment type="caution">
    <text evidence="5">The sequence shown here is derived from an EMBL/GenBank/DDBJ whole genome shotgun (WGS) entry which is preliminary data.</text>
</comment>
<feature type="transmembrane region" description="Helical" evidence="2">
    <location>
        <begin position="192"/>
        <end position="215"/>
    </location>
</feature>
<accession>A0A2T0YZG9</accession>
<feature type="domain" description="YncI copper-binding" evidence="4">
    <location>
        <begin position="30"/>
        <end position="163"/>
    </location>
</feature>
<name>A0A2T0YZG9_9ACTN</name>
<dbReference type="InterPro" id="IPR038507">
    <property type="entry name" value="YcnI-like_sf"/>
</dbReference>
<dbReference type="EMBL" id="PVUE01000033">
    <property type="protein sequence ID" value="PRZ29497.1"/>
    <property type="molecule type" value="Genomic_DNA"/>
</dbReference>
<protein>
    <recommendedName>
        <fullName evidence="4">YncI copper-binding domain-containing protein</fullName>
    </recommendedName>
</protein>
<evidence type="ECO:0000259" key="4">
    <source>
        <dbReference type="Pfam" id="PF07987"/>
    </source>
</evidence>